<feature type="compositionally biased region" description="Polar residues" evidence="1">
    <location>
        <begin position="203"/>
        <end position="215"/>
    </location>
</feature>
<organism evidence="2 3">
    <name type="scientific">Eptatretus burgeri</name>
    <name type="common">Inshore hagfish</name>
    <dbReference type="NCBI Taxonomy" id="7764"/>
    <lineage>
        <taxon>Eukaryota</taxon>
        <taxon>Metazoa</taxon>
        <taxon>Chordata</taxon>
        <taxon>Craniata</taxon>
        <taxon>Vertebrata</taxon>
        <taxon>Cyclostomata</taxon>
        <taxon>Myxini</taxon>
        <taxon>Myxiniformes</taxon>
        <taxon>Myxinidae</taxon>
        <taxon>Eptatretinae</taxon>
        <taxon>Eptatretus</taxon>
    </lineage>
</organism>
<evidence type="ECO:0000256" key="1">
    <source>
        <dbReference type="SAM" id="MobiDB-lite"/>
    </source>
</evidence>
<accession>A0A8C4QZB2</accession>
<keyword evidence="3" id="KW-1185">Reference proteome</keyword>
<dbReference type="Ensembl" id="ENSEBUT00000023393.1">
    <property type="protein sequence ID" value="ENSEBUP00000022816.1"/>
    <property type="gene ID" value="ENSEBUG00000014065.1"/>
</dbReference>
<evidence type="ECO:0000313" key="3">
    <source>
        <dbReference type="Proteomes" id="UP000694388"/>
    </source>
</evidence>
<reference evidence="2" key="2">
    <citation type="submission" date="2025-09" db="UniProtKB">
        <authorList>
            <consortium name="Ensembl"/>
        </authorList>
    </citation>
    <scope>IDENTIFICATION</scope>
</reference>
<proteinExistence type="predicted"/>
<dbReference type="Proteomes" id="UP000694388">
    <property type="component" value="Unplaced"/>
</dbReference>
<feature type="region of interest" description="Disordered" evidence="1">
    <location>
        <begin position="15"/>
        <end position="47"/>
    </location>
</feature>
<evidence type="ECO:0000313" key="2">
    <source>
        <dbReference type="Ensembl" id="ENSEBUP00000022816.1"/>
    </source>
</evidence>
<feature type="region of interest" description="Disordered" evidence="1">
    <location>
        <begin position="185"/>
        <end position="216"/>
    </location>
</feature>
<feature type="compositionally biased region" description="Low complexity" evidence="1">
    <location>
        <begin position="34"/>
        <end position="47"/>
    </location>
</feature>
<dbReference type="OMA" id="FKRSETK"/>
<sequence length="234" mass="23249">MESRPTSDLFQAFKRSETKVSSSSPHGSLTFPQSGGPPSTVPATSSSTVGGLAGWAANFGAKTSSAGPVASAASGKFCFGSGTTVGSKVTPGSAKVTKAGVPQKIGMAVTSSSGKSSPPVPSLKVEGYRAHTLEGKRLGVLSTVPSGRNSPGLVSSGGSVFLSSALGTVPVSAVSMLGAVSSSNNSGGSGGIINSGNGSNVSTSKTPTSQESQLNAMRRLQLVKKKAQQKKMKK</sequence>
<feature type="compositionally biased region" description="Polar residues" evidence="1">
    <location>
        <begin position="19"/>
        <end position="33"/>
    </location>
</feature>
<name>A0A8C4QZB2_EPTBU</name>
<reference evidence="2" key="1">
    <citation type="submission" date="2025-08" db="UniProtKB">
        <authorList>
            <consortium name="Ensembl"/>
        </authorList>
    </citation>
    <scope>IDENTIFICATION</scope>
</reference>
<dbReference type="AlphaFoldDB" id="A0A8C4QZB2"/>
<protein>
    <submittedName>
        <fullName evidence="2">Uncharacterized protein</fullName>
    </submittedName>
</protein>